<accession>A0A837IDT2</accession>
<proteinExistence type="predicted"/>
<reference evidence="1 2" key="1">
    <citation type="journal article" date="2015" name="Nature">
        <title>rRNA introns, odd ribosomes, and small enigmatic genomes across a large radiation of phyla.</title>
        <authorList>
            <person name="Brown C.T."/>
            <person name="Hug L.A."/>
            <person name="Thomas B.C."/>
            <person name="Sharon I."/>
            <person name="Castelle C.J."/>
            <person name="Singh A."/>
            <person name="Wilkins M.J."/>
            <person name="Williams K.H."/>
            <person name="Banfield J.F."/>
        </authorList>
    </citation>
    <scope>NUCLEOTIDE SEQUENCE [LARGE SCALE GENOMIC DNA]</scope>
</reference>
<organism evidence="1 2">
    <name type="scientific">Candidatus Collierbacteria bacterium GW2011_GWB2_45_17</name>
    <dbReference type="NCBI Taxonomy" id="1618388"/>
    <lineage>
        <taxon>Bacteria</taxon>
        <taxon>Candidatus Collieribacteriota</taxon>
    </lineage>
</organism>
<comment type="caution">
    <text evidence="1">The sequence shown here is derived from an EMBL/GenBank/DDBJ whole genome shotgun (WGS) entry which is preliminary data.</text>
</comment>
<dbReference type="Proteomes" id="UP000034078">
    <property type="component" value="Unassembled WGS sequence"/>
</dbReference>
<dbReference type="AlphaFoldDB" id="A0A837IDT2"/>
<gene>
    <name evidence="1" type="ORF">UX01_C0009G0004</name>
</gene>
<dbReference type="EMBL" id="LCKO01000009">
    <property type="protein sequence ID" value="KKT99574.1"/>
    <property type="molecule type" value="Genomic_DNA"/>
</dbReference>
<sequence length="109" mass="12124">MGEKEFAAGRPRINPSLVIEAFVSVAVGSSKIPVKILHPDRDEWVSLPISEYGKTMVRWAGKNPPVVGDRDEYGNLTVKISEQCALEVIFNRVENEKGARGKKLIYVVK</sequence>
<name>A0A837IDT2_9BACT</name>
<evidence type="ECO:0000313" key="1">
    <source>
        <dbReference type="EMBL" id="KKT99574.1"/>
    </source>
</evidence>
<evidence type="ECO:0000313" key="2">
    <source>
        <dbReference type="Proteomes" id="UP000034078"/>
    </source>
</evidence>
<protein>
    <submittedName>
        <fullName evidence="1">Uncharacterized protein</fullName>
    </submittedName>
</protein>